<evidence type="ECO:0000313" key="2">
    <source>
        <dbReference type="EMBL" id="CAL1597912.1"/>
    </source>
</evidence>
<keyword evidence="1" id="KW-0472">Membrane</keyword>
<proteinExistence type="predicted"/>
<dbReference type="AlphaFoldDB" id="A0AAV2LF18"/>
<gene>
    <name evidence="2" type="ORF">KC01_LOCUS26386</name>
</gene>
<name>A0AAV2LF18_KNICA</name>
<accession>A0AAV2LF18</accession>
<feature type="transmembrane region" description="Helical" evidence="1">
    <location>
        <begin position="157"/>
        <end position="178"/>
    </location>
</feature>
<keyword evidence="1" id="KW-0812">Transmembrane</keyword>
<sequence>MCGGVVVGCGRWGWLWCVMGVVVWVVMCGGCGRVVGGSWLGGCGWALGGRCWVCWGGVGCGVACWCGGDVRWGWVWCVCVGECLEWGCTGWGVGGWDWCGGCGVCGVGVGGWLSMLELGVVGGVWLGWCCGFVWWVVEVGVVRVGGCVEVRVGGICWGVGLGFWFFGLGVWVFLVWFVRVADVVVLLGLCGVEGLLRIGES</sequence>
<feature type="transmembrane region" description="Helical" evidence="1">
    <location>
        <begin position="12"/>
        <end position="32"/>
    </location>
</feature>
<reference evidence="2 3" key="1">
    <citation type="submission" date="2024-04" db="EMBL/GenBank/DDBJ databases">
        <authorList>
            <person name="Waldvogel A.-M."/>
            <person name="Schoenle A."/>
        </authorList>
    </citation>
    <scope>NUCLEOTIDE SEQUENCE [LARGE SCALE GENOMIC DNA]</scope>
</reference>
<dbReference type="Proteomes" id="UP001497482">
    <property type="component" value="Chromosome 22"/>
</dbReference>
<dbReference type="EMBL" id="OZ035844">
    <property type="protein sequence ID" value="CAL1597912.1"/>
    <property type="molecule type" value="Genomic_DNA"/>
</dbReference>
<keyword evidence="3" id="KW-1185">Reference proteome</keyword>
<evidence type="ECO:0000313" key="3">
    <source>
        <dbReference type="Proteomes" id="UP001497482"/>
    </source>
</evidence>
<evidence type="ECO:0000256" key="1">
    <source>
        <dbReference type="SAM" id="Phobius"/>
    </source>
</evidence>
<protein>
    <submittedName>
        <fullName evidence="2">Uncharacterized protein</fullName>
    </submittedName>
</protein>
<feature type="transmembrane region" description="Helical" evidence="1">
    <location>
        <begin position="118"/>
        <end position="137"/>
    </location>
</feature>
<organism evidence="2 3">
    <name type="scientific">Knipowitschia caucasica</name>
    <name type="common">Caucasian dwarf goby</name>
    <name type="synonym">Pomatoschistus caucasicus</name>
    <dbReference type="NCBI Taxonomy" id="637954"/>
    <lineage>
        <taxon>Eukaryota</taxon>
        <taxon>Metazoa</taxon>
        <taxon>Chordata</taxon>
        <taxon>Craniata</taxon>
        <taxon>Vertebrata</taxon>
        <taxon>Euteleostomi</taxon>
        <taxon>Actinopterygii</taxon>
        <taxon>Neopterygii</taxon>
        <taxon>Teleostei</taxon>
        <taxon>Neoteleostei</taxon>
        <taxon>Acanthomorphata</taxon>
        <taxon>Gobiaria</taxon>
        <taxon>Gobiiformes</taxon>
        <taxon>Gobioidei</taxon>
        <taxon>Gobiidae</taxon>
        <taxon>Gobiinae</taxon>
        <taxon>Knipowitschia</taxon>
    </lineage>
</organism>
<keyword evidence="1" id="KW-1133">Transmembrane helix</keyword>